<dbReference type="CDD" id="cd07990">
    <property type="entry name" value="LPLAT_LCLAT1-like"/>
    <property type="match status" value="1"/>
</dbReference>
<keyword evidence="5" id="KW-1133">Transmembrane helix</keyword>
<keyword evidence="5" id="KW-0472">Membrane</keyword>
<accession>B0X1Q7</accession>
<dbReference type="AlphaFoldDB" id="B0X1Q7"/>
<evidence type="ECO:0000256" key="2">
    <source>
        <dbReference type="ARBA" id="ARBA00022679"/>
    </source>
</evidence>
<evidence type="ECO:0000313" key="9">
    <source>
        <dbReference type="Proteomes" id="UP000002320"/>
    </source>
</evidence>
<reference evidence="7" key="1">
    <citation type="submission" date="2007-03" db="EMBL/GenBank/DDBJ databases">
        <title>Annotation of Culex pipiens quinquefasciatus.</title>
        <authorList>
            <consortium name="The Broad Institute Genome Sequencing Platform"/>
            <person name="Atkinson P.W."/>
            <person name="Hemingway J."/>
            <person name="Christensen B.M."/>
            <person name="Higgs S."/>
            <person name="Kodira C."/>
            <person name="Hannick L."/>
            <person name="Megy K."/>
            <person name="O'Leary S."/>
            <person name="Pearson M."/>
            <person name="Haas B.J."/>
            <person name="Mauceli E."/>
            <person name="Wortman J.R."/>
            <person name="Lee N.H."/>
            <person name="Guigo R."/>
            <person name="Stanke M."/>
            <person name="Alvarado L."/>
            <person name="Amedeo P."/>
            <person name="Antoine C.H."/>
            <person name="Arensburger P."/>
            <person name="Bidwell S.L."/>
            <person name="Crawford M."/>
            <person name="Camaro F."/>
            <person name="Devon K."/>
            <person name="Engels R."/>
            <person name="Hammond M."/>
            <person name="Howarth C."/>
            <person name="Koehrsen M."/>
            <person name="Lawson D."/>
            <person name="Montgomery P."/>
            <person name="Nene V."/>
            <person name="Nusbaum C."/>
            <person name="Puiu D."/>
            <person name="Romero-Severson J."/>
            <person name="Severson D.W."/>
            <person name="Shumway M."/>
            <person name="Sisk P."/>
            <person name="Stolte C."/>
            <person name="Zeng Q."/>
            <person name="Eisenstadt E."/>
            <person name="Fraser-Liggett C."/>
            <person name="Strausberg R."/>
            <person name="Galagan J."/>
            <person name="Birren B."/>
            <person name="Collins F.H."/>
        </authorList>
    </citation>
    <scope>NUCLEOTIDE SEQUENCE [LARGE SCALE GENOMIC DNA]</scope>
    <source>
        <strain evidence="7">JHB</strain>
    </source>
</reference>
<evidence type="ECO:0000313" key="8">
    <source>
        <dbReference type="EnsemblMetazoa" id="CPIJ012839-PA"/>
    </source>
</evidence>
<dbReference type="Pfam" id="PF16076">
    <property type="entry name" value="Acyltransf_C"/>
    <property type="match status" value="1"/>
</dbReference>
<proteinExistence type="inferred from homology"/>
<evidence type="ECO:0000259" key="6">
    <source>
        <dbReference type="SMART" id="SM00563"/>
    </source>
</evidence>
<comment type="similarity">
    <text evidence="1">Belongs to the 1-acyl-sn-glycerol-3-phosphate acyltransferase family.</text>
</comment>
<dbReference type="OMA" id="EMGDDIT"/>
<dbReference type="PANTHER" id="PTHR10983">
    <property type="entry name" value="1-ACYLGLYCEROL-3-PHOSPHATE ACYLTRANSFERASE-RELATED"/>
    <property type="match status" value="1"/>
</dbReference>
<dbReference type="GO" id="GO:0036149">
    <property type="term" value="P:phosphatidylinositol acyl-chain remodeling"/>
    <property type="evidence" value="ECO:0007669"/>
    <property type="project" value="TreeGrafter"/>
</dbReference>
<evidence type="ECO:0000256" key="4">
    <source>
        <dbReference type="SAM" id="MobiDB-lite"/>
    </source>
</evidence>
<dbReference type="VEuPathDB" id="VectorBase:CPIJ012839"/>
<keyword evidence="3 7" id="KW-0012">Acyltransferase</keyword>
<keyword evidence="9" id="KW-1185">Reference proteome</keyword>
<reference evidence="8" key="2">
    <citation type="submission" date="2020-05" db="UniProtKB">
        <authorList>
            <consortium name="EnsemblMetazoa"/>
        </authorList>
    </citation>
    <scope>IDENTIFICATION</scope>
    <source>
        <strain evidence="8">JHB</strain>
    </source>
</reference>
<dbReference type="KEGG" id="cqu:CpipJ_CPIJ012839"/>
<evidence type="ECO:0000313" key="7">
    <source>
        <dbReference type="EMBL" id="EDS38785.1"/>
    </source>
</evidence>
<sequence>MPSCSGLISEVIKYPRALFRTVFVIVNNISCVPTYLIWMFLLLPLKKIHESYYYKIEGVLFHWLLANVTMWSYTAGYDMVEMGDDITPALDERTLVIANHQSTSDVPLLMATFNVKKGVLPNIMWIMDRLFKYTNFGAVSLIHQDFFIASGKSNRERSLLDLKKHLTQSYIPRERKWMVLFPEGGFLRKRKEVSQRFAEKNNLPVLNNVTVPRVGAMKAIVDVLGSPDSPCSDGARMMPSAVVEDEFARTASSQQQLQEESQQHDDDSPFTKLNGKLSDCLEYILDVTIGYPNGKPLDLPNIVHGFRNPCQTYLFYRLYRSSEVPRDSESLTRWLYDRFFEKERLLEEFYRTGTFPCGSSATLPTVVQQDLLRFLLIHLFFVTSTYVHYQLILMLINYSNVMYVYLLSNS</sequence>
<feature type="transmembrane region" description="Helical" evidence="5">
    <location>
        <begin position="374"/>
        <end position="396"/>
    </location>
</feature>
<dbReference type="Pfam" id="PF01553">
    <property type="entry name" value="Acyltransferase"/>
    <property type="match status" value="1"/>
</dbReference>
<dbReference type="GO" id="GO:0016746">
    <property type="term" value="F:acyltransferase activity"/>
    <property type="evidence" value="ECO:0007669"/>
    <property type="project" value="UniProtKB-KW"/>
</dbReference>
<dbReference type="STRING" id="7176.B0X1Q7"/>
<dbReference type="EMBL" id="DS232267">
    <property type="protein sequence ID" value="EDS38785.1"/>
    <property type="molecule type" value="Genomic_DNA"/>
</dbReference>
<organism>
    <name type="scientific">Culex quinquefasciatus</name>
    <name type="common">Southern house mosquito</name>
    <name type="synonym">Culex pungens</name>
    <dbReference type="NCBI Taxonomy" id="7176"/>
    <lineage>
        <taxon>Eukaryota</taxon>
        <taxon>Metazoa</taxon>
        <taxon>Ecdysozoa</taxon>
        <taxon>Arthropoda</taxon>
        <taxon>Hexapoda</taxon>
        <taxon>Insecta</taxon>
        <taxon>Pterygota</taxon>
        <taxon>Neoptera</taxon>
        <taxon>Endopterygota</taxon>
        <taxon>Diptera</taxon>
        <taxon>Nematocera</taxon>
        <taxon>Culicoidea</taxon>
        <taxon>Culicidae</taxon>
        <taxon>Culicinae</taxon>
        <taxon>Culicini</taxon>
        <taxon>Culex</taxon>
        <taxon>Culex</taxon>
    </lineage>
</organism>
<feature type="region of interest" description="Disordered" evidence="4">
    <location>
        <begin position="249"/>
        <end position="270"/>
    </location>
</feature>
<gene>
    <name evidence="8" type="primary">6046368</name>
    <name evidence="7" type="ORF">CpipJ_CPIJ012839</name>
</gene>
<evidence type="ECO:0000256" key="5">
    <source>
        <dbReference type="SAM" id="Phobius"/>
    </source>
</evidence>
<keyword evidence="2 7" id="KW-0808">Transferase</keyword>
<dbReference type="SMART" id="SM00563">
    <property type="entry name" value="PlsC"/>
    <property type="match status" value="1"/>
</dbReference>
<dbReference type="InterPro" id="IPR032098">
    <property type="entry name" value="Acyltransf_C"/>
</dbReference>
<dbReference type="InParanoid" id="B0X1Q7"/>
<dbReference type="OrthoDB" id="5920068at2759"/>
<name>B0X1Q7_CULQU</name>
<evidence type="ECO:0000256" key="1">
    <source>
        <dbReference type="ARBA" id="ARBA00008655"/>
    </source>
</evidence>
<dbReference type="Proteomes" id="UP000002320">
    <property type="component" value="Unassembled WGS sequence"/>
</dbReference>
<protein>
    <submittedName>
        <fullName evidence="7">1-acylglycerol-3-phosphate acyltransferase</fullName>
    </submittedName>
</protein>
<keyword evidence="5" id="KW-0812">Transmembrane</keyword>
<dbReference type="EnsemblMetazoa" id="CPIJ012839-RA">
    <property type="protein sequence ID" value="CPIJ012839-PA"/>
    <property type="gene ID" value="CPIJ012839"/>
</dbReference>
<feature type="transmembrane region" description="Helical" evidence="5">
    <location>
        <begin position="22"/>
        <end position="45"/>
    </location>
</feature>
<dbReference type="SUPFAM" id="SSF69593">
    <property type="entry name" value="Glycerol-3-phosphate (1)-acyltransferase"/>
    <property type="match status" value="1"/>
</dbReference>
<feature type="domain" description="Phospholipid/glycerol acyltransferase" evidence="6">
    <location>
        <begin position="94"/>
        <end position="218"/>
    </location>
</feature>
<dbReference type="eggNOG" id="KOG1505">
    <property type="taxonomic scope" value="Eukaryota"/>
</dbReference>
<dbReference type="GO" id="GO:0005783">
    <property type="term" value="C:endoplasmic reticulum"/>
    <property type="evidence" value="ECO:0007669"/>
    <property type="project" value="TreeGrafter"/>
</dbReference>
<dbReference type="PANTHER" id="PTHR10983:SF2">
    <property type="entry name" value="ACYL-COA:LYSOPHOSPHATIDYLGLYCEROL ACYLTRANSFERASE 1"/>
    <property type="match status" value="1"/>
</dbReference>
<dbReference type="HOGENOM" id="CLU_046804_2_0_1"/>
<evidence type="ECO:0000256" key="3">
    <source>
        <dbReference type="ARBA" id="ARBA00023315"/>
    </source>
</evidence>
<dbReference type="InterPro" id="IPR002123">
    <property type="entry name" value="Plipid/glycerol_acylTrfase"/>
</dbReference>
<dbReference type="VEuPathDB" id="VectorBase:CQUJHB010186"/>